<dbReference type="GeneID" id="85321542"/>
<gene>
    <name evidence="1" type="ORF">B0T26DRAFT_651407</name>
</gene>
<keyword evidence="2" id="KW-1185">Reference proteome</keyword>
<dbReference type="Proteomes" id="UP001172101">
    <property type="component" value="Unassembled WGS sequence"/>
</dbReference>
<reference evidence="1" key="1">
    <citation type="submission" date="2023-06" db="EMBL/GenBank/DDBJ databases">
        <title>Genome-scale phylogeny and comparative genomics of the fungal order Sordariales.</title>
        <authorList>
            <consortium name="Lawrence Berkeley National Laboratory"/>
            <person name="Hensen N."/>
            <person name="Bonometti L."/>
            <person name="Westerberg I."/>
            <person name="Brannstrom I.O."/>
            <person name="Guillou S."/>
            <person name="Cros-Aarteil S."/>
            <person name="Calhoun S."/>
            <person name="Haridas S."/>
            <person name="Kuo A."/>
            <person name="Mondo S."/>
            <person name="Pangilinan J."/>
            <person name="Riley R."/>
            <person name="LaButti K."/>
            <person name="Andreopoulos B."/>
            <person name="Lipzen A."/>
            <person name="Chen C."/>
            <person name="Yanf M."/>
            <person name="Daum C."/>
            <person name="Ng V."/>
            <person name="Clum A."/>
            <person name="Steindorff A."/>
            <person name="Ohm R."/>
            <person name="Martin F."/>
            <person name="Silar P."/>
            <person name="Natvig D."/>
            <person name="Lalanne C."/>
            <person name="Gautier V."/>
            <person name="Ament-velasquez S.L."/>
            <person name="Kruys A."/>
            <person name="Hutchinson M.I."/>
            <person name="Powell A.J."/>
            <person name="Barry K."/>
            <person name="Miller A.N."/>
            <person name="Grigoriev I.V."/>
            <person name="Debuchy R."/>
            <person name="Gladieux P."/>
            <person name="Thoren M.H."/>
            <person name="Johannesson H."/>
        </authorList>
    </citation>
    <scope>NUCLEOTIDE SEQUENCE</scope>
    <source>
        <strain evidence="1">SMH2392-1A</strain>
    </source>
</reference>
<evidence type="ECO:0000313" key="1">
    <source>
        <dbReference type="EMBL" id="KAK0713256.1"/>
    </source>
</evidence>
<comment type="caution">
    <text evidence="1">The sequence shown here is derived from an EMBL/GenBank/DDBJ whole genome shotgun (WGS) entry which is preliminary data.</text>
</comment>
<dbReference type="RefSeq" id="XP_060294579.1">
    <property type="nucleotide sequence ID" value="XM_060438272.1"/>
</dbReference>
<proteinExistence type="predicted"/>
<feature type="non-terminal residue" evidence="1">
    <location>
        <position position="544"/>
    </location>
</feature>
<evidence type="ECO:0000313" key="2">
    <source>
        <dbReference type="Proteomes" id="UP001172101"/>
    </source>
</evidence>
<sequence>QPFLFPLHKAKHIVVGGVTLCLRSGCNCERQVNVTVHHECLAIFLLKCTLERGDALARLFTVGAARSPWPMAHPLRLAGASPVTPAALDTMASIWNLGELTRLPLELVEMIQRHCPHLLFWRAVSTLALAAHLSDTPAEPATSMPVSSIASWERRGALRLCRPDDVIIDPAGSSEAVSPLILSQAVIRFTIDAKGICKLERLPERPSCSRERRTNRFAFIVEEVSALEGFTACFTDGLLQLQPPPNAPGLRIWDTPSPPSLSQCTIFIDRKRPWLHFHTIELDSVTGITFFHAKGLLVGIHAHRPGDACAATSFERIKPWHKPNAAWIYLPVSTTDQIEIIGVRPVTLGVNILVRKHLTGDVILGPGSRRLAADSWRRKNPTTLVYGEPPEGSAVPYLGTYCRPLAAGSSPSQFAEIGPLNDLLVRGVNYVSSASLNKVVATQVFYTEAQDMPEGILLHYDNGASSALGQVRVGVDSSVTVLKPIRVFFWFQPPRARVMFVSNLDDKPALPDDPDLNSRMKCKPMAGTISYGFSEHASKLAVRD</sequence>
<name>A0AA40DTY3_9PEZI</name>
<protein>
    <submittedName>
        <fullName evidence="1">Uncharacterized protein</fullName>
    </submittedName>
</protein>
<organism evidence="1 2">
    <name type="scientific">Lasiosphaeria miniovina</name>
    <dbReference type="NCBI Taxonomy" id="1954250"/>
    <lineage>
        <taxon>Eukaryota</taxon>
        <taxon>Fungi</taxon>
        <taxon>Dikarya</taxon>
        <taxon>Ascomycota</taxon>
        <taxon>Pezizomycotina</taxon>
        <taxon>Sordariomycetes</taxon>
        <taxon>Sordariomycetidae</taxon>
        <taxon>Sordariales</taxon>
        <taxon>Lasiosphaeriaceae</taxon>
        <taxon>Lasiosphaeria</taxon>
    </lineage>
</organism>
<dbReference type="EMBL" id="JAUIRO010000005">
    <property type="protein sequence ID" value="KAK0713256.1"/>
    <property type="molecule type" value="Genomic_DNA"/>
</dbReference>
<dbReference type="AlphaFoldDB" id="A0AA40DTY3"/>
<accession>A0AA40DTY3</accession>